<dbReference type="InterPro" id="IPR016163">
    <property type="entry name" value="Ald_DH_C"/>
</dbReference>
<name>A0AAV9GXN9_9PEZI</name>
<dbReference type="AlphaFoldDB" id="A0AAV9GXN9"/>
<comment type="similarity">
    <text evidence="1">Belongs to the aldehyde dehydrogenase family.</text>
</comment>
<proteinExistence type="inferred from homology"/>
<dbReference type="GO" id="GO:0004029">
    <property type="term" value="F:aldehyde dehydrogenase (NAD+) activity"/>
    <property type="evidence" value="ECO:0007669"/>
    <property type="project" value="UniProtKB-EC"/>
</dbReference>
<accession>A0AAV9GXN9</accession>
<dbReference type="FunFam" id="3.40.605.10:FF:000007">
    <property type="entry name" value="NAD/NADP-dependent betaine aldehyde dehydrogenase"/>
    <property type="match status" value="1"/>
</dbReference>
<evidence type="ECO:0000256" key="2">
    <source>
        <dbReference type="ARBA" id="ARBA00023002"/>
    </source>
</evidence>
<evidence type="ECO:0000256" key="3">
    <source>
        <dbReference type="ARBA" id="ARBA00024226"/>
    </source>
</evidence>
<comment type="catalytic activity">
    <reaction evidence="4">
        <text>an aldehyde + NAD(+) + H2O = a carboxylate + NADH + 2 H(+)</text>
        <dbReference type="Rhea" id="RHEA:16185"/>
        <dbReference type="ChEBI" id="CHEBI:15377"/>
        <dbReference type="ChEBI" id="CHEBI:15378"/>
        <dbReference type="ChEBI" id="CHEBI:17478"/>
        <dbReference type="ChEBI" id="CHEBI:29067"/>
        <dbReference type="ChEBI" id="CHEBI:57540"/>
        <dbReference type="ChEBI" id="CHEBI:57945"/>
        <dbReference type="EC" id="1.2.1.3"/>
    </reaction>
</comment>
<dbReference type="PROSITE" id="PS00070">
    <property type="entry name" value="ALDEHYDE_DEHYDR_CYS"/>
    <property type="match status" value="1"/>
</dbReference>
<protein>
    <recommendedName>
        <fullName evidence="3">aldehyde dehydrogenase (NAD(+))</fullName>
        <ecNumber evidence="3">1.2.1.3</ecNumber>
    </recommendedName>
</protein>
<dbReference type="EMBL" id="MU865919">
    <property type="protein sequence ID" value="KAK4453739.1"/>
    <property type="molecule type" value="Genomic_DNA"/>
</dbReference>
<keyword evidence="7" id="KW-1185">Reference proteome</keyword>
<dbReference type="Gene3D" id="3.40.309.10">
    <property type="entry name" value="Aldehyde Dehydrogenase, Chain A, domain 2"/>
    <property type="match status" value="1"/>
</dbReference>
<dbReference type="InterPro" id="IPR016161">
    <property type="entry name" value="Ald_DH/histidinol_DH"/>
</dbReference>
<dbReference type="Proteomes" id="UP001321760">
    <property type="component" value="Unassembled WGS sequence"/>
</dbReference>
<comment type="caution">
    <text evidence="6">The sequence shown here is derived from an EMBL/GenBank/DDBJ whole genome shotgun (WGS) entry which is preliminary data.</text>
</comment>
<dbReference type="InterPro" id="IPR044086">
    <property type="entry name" value="LUC3-like"/>
</dbReference>
<dbReference type="EC" id="1.2.1.3" evidence="3"/>
<evidence type="ECO:0000256" key="4">
    <source>
        <dbReference type="ARBA" id="ARBA00049194"/>
    </source>
</evidence>
<dbReference type="Gene3D" id="3.40.605.10">
    <property type="entry name" value="Aldehyde Dehydrogenase, Chain A, domain 1"/>
    <property type="match status" value="1"/>
</dbReference>
<dbReference type="InterPro" id="IPR016162">
    <property type="entry name" value="Ald_DH_N"/>
</dbReference>
<feature type="domain" description="Aldehyde dehydrogenase" evidence="5">
    <location>
        <begin position="17"/>
        <end position="468"/>
    </location>
</feature>
<dbReference type="CDD" id="cd07106">
    <property type="entry name" value="ALDH_AldA-AAD23400"/>
    <property type="match status" value="1"/>
</dbReference>
<reference evidence="6" key="1">
    <citation type="journal article" date="2023" name="Mol. Phylogenet. Evol.">
        <title>Genome-scale phylogeny and comparative genomics of the fungal order Sordariales.</title>
        <authorList>
            <person name="Hensen N."/>
            <person name="Bonometti L."/>
            <person name="Westerberg I."/>
            <person name="Brannstrom I.O."/>
            <person name="Guillou S."/>
            <person name="Cros-Aarteil S."/>
            <person name="Calhoun S."/>
            <person name="Haridas S."/>
            <person name="Kuo A."/>
            <person name="Mondo S."/>
            <person name="Pangilinan J."/>
            <person name="Riley R."/>
            <person name="LaButti K."/>
            <person name="Andreopoulos B."/>
            <person name="Lipzen A."/>
            <person name="Chen C."/>
            <person name="Yan M."/>
            <person name="Daum C."/>
            <person name="Ng V."/>
            <person name="Clum A."/>
            <person name="Steindorff A."/>
            <person name="Ohm R.A."/>
            <person name="Martin F."/>
            <person name="Silar P."/>
            <person name="Natvig D.O."/>
            <person name="Lalanne C."/>
            <person name="Gautier V."/>
            <person name="Ament-Velasquez S.L."/>
            <person name="Kruys A."/>
            <person name="Hutchinson M.I."/>
            <person name="Powell A.J."/>
            <person name="Barry K."/>
            <person name="Miller A.N."/>
            <person name="Grigoriev I.V."/>
            <person name="Debuchy R."/>
            <person name="Gladieux P."/>
            <person name="Hiltunen Thoren M."/>
            <person name="Johannesson H."/>
        </authorList>
    </citation>
    <scope>NUCLEOTIDE SEQUENCE</scope>
    <source>
        <strain evidence="6">PSN243</strain>
    </source>
</reference>
<evidence type="ECO:0000313" key="7">
    <source>
        <dbReference type="Proteomes" id="UP001321760"/>
    </source>
</evidence>
<evidence type="ECO:0000313" key="6">
    <source>
        <dbReference type="EMBL" id="KAK4453739.1"/>
    </source>
</evidence>
<dbReference type="InterPro" id="IPR015590">
    <property type="entry name" value="Aldehyde_DH_dom"/>
</dbReference>
<reference evidence="6" key="2">
    <citation type="submission" date="2023-05" db="EMBL/GenBank/DDBJ databases">
        <authorList>
            <consortium name="Lawrence Berkeley National Laboratory"/>
            <person name="Steindorff A."/>
            <person name="Hensen N."/>
            <person name="Bonometti L."/>
            <person name="Westerberg I."/>
            <person name="Brannstrom I.O."/>
            <person name="Guillou S."/>
            <person name="Cros-Aarteil S."/>
            <person name="Calhoun S."/>
            <person name="Haridas S."/>
            <person name="Kuo A."/>
            <person name="Mondo S."/>
            <person name="Pangilinan J."/>
            <person name="Riley R."/>
            <person name="Labutti K."/>
            <person name="Andreopoulos B."/>
            <person name="Lipzen A."/>
            <person name="Chen C."/>
            <person name="Yanf M."/>
            <person name="Daum C."/>
            <person name="Ng V."/>
            <person name="Clum A."/>
            <person name="Ohm R."/>
            <person name="Martin F."/>
            <person name="Silar P."/>
            <person name="Natvig D."/>
            <person name="Lalanne C."/>
            <person name="Gautier V."/>
            <person name="Ament-Velasquez S.L."/>
            <person name="Kruys A."/>
            <person name="Hutchinson M.I."/>
            <person name="Powell A.J."/>
            <person name="Barry K."/>
            <person name="Miller A.N."/>
            <person name="Grigoriev I.V."/>
            <person name="Debuchy R."/>
            <person name="Gladieux P."/>
            <person name="Thoren M.H."/>
            <person name="Johannesson H."/>
        </authorList>
    </citation>
    <scope>NUCLEOTIDE SEQUENCE</scope>
    <source>
        <strain evidence="6">PSN243</strain>
    </source>
</reference>
<keyword evidence="2" id="KW-0560">Oxidoreductase</keyword>
<sequence length="474" mass="51431">MQPQFFNVINDELRGSEKSHTVTNPRTEDELWACPVATNEDFEDAVAAAQKAFLTWGKSTVAERQTTLVKMAEVIKEHAGELADILSKETGKSAILAGIDVQASIAQCLYYSKTALEDEVQYEDEHQRVVATHVPLGVVAAIAPWNFPMILSNLKVVSSLITGNCVIVKPSPFTPYAVMKWCELSRGILPPGVFQVLNGGADLGALMTLHPGIAKISFTGTIATGKRVMAACAKTLKKVTLELAGNDACIVCPDADLDKTIPSVASGGFFNAGQVCVASKRIYVHESIYDEFLDRLVAEVEKSYSVQEDANAPSVFGPLDNKMQFDVVKGIIEDCRTNGYNIVKGGSTATASKTGKGFWLEPTIVSKPPEDSWLVKEEQFGPILPILSWSDEDDVIRRSNLANAGLGASVYSKDLAQAERIARRLESGSVWINQFERPNFGAFFGGMKDSGFGGEMGKQGLLSYSYTQALHFPK</sequence>
<organism evidence="6 7">
    <name type="scientific">Podospora aff. communis PSN243</name>
    <dbReference type="NCBI Taxonomy" id="3040156"/>
    <lineage>
        <taxon>Eukaryota</taxon>
        <taxon>Fungi</taxon>
        <taxon>Dikarya</taxon>
        <taxon>Ascomycota</taxon>
        <taxon>Pezizomycotina</taxon>
        <taxon>Sordariomycetes</taxon>
        <taxon>Sordariomycetidae</taxon>
        <taxon>Sordariales</taxon>
        <taxon>Podosporaceae</taxon>
        <taxon>Podospora</taxon>
    </lineage>
</organism>
<dbReference type="PANTHER" id="PTHR11699">
    <property type="entry name" value="ALDEHYDE DEHYDROGENASE-RELATED"/>
    <property type="match status" value="1"/>
</dbReference>
<dbReference type="Pfam" id="PF00171">
    <property type="entry name" value="Aldedh"/>
    <property type="match status" value="1"/>
</dbReference>
<gene>
    <name evidence="6" type="ORF">QBC34DRAFT_192659</name>
</gene>
<evidence type="ECO:0000256" key="1">
    <source>
        <dbReference type="ARBA" id="ARBA00009986"/>
    </source>
</evidence>
<dbReference type="SUPFAM" id="SSF53720">
    <property type="entry name" value="ALDH-like"/>
    <property type="match status" value="1"/>
</dbReference>
<evidence type="ECO:0000259" key="5">
    <source>
        <dbReference type="Pfam" id="PF00171"/>
    </source>
</evidence>
<dbReference type="FunFam" id="3.40.309.10:FF:000009">
    <property type="entry name" value="Aldehyde dehydrogenase A"/>
    <property type="match status" value="1"/>
</dbReference>
<dbReference type="InterPro" id="IPR016160">
    <property type="entry name" value="Ald_DH_CS_CYS"/>
</dbReference>